<feature type="transmembrane region" description="Helical" evidence="1">
    <location>
        <begin position="6"/>
        <end position="23"/>
    </location>
</feature>
<reference evidence="2" key="1">
    <citation type="submission" date="2023-01" db="EMBL/GenBank/DDBJ databases">
        <title>Psychroserpens sp. MSW6 and Marinomonas sp. RSW2, isolated from seawater.</title>
        <authorList>
            <person name="Kristyanto S."/>
            <person name="Jung J."/>
            <person name="Kim J.M."/>
            <person name="Jeon C.O."/>
        </authorList>
    </citation>
    <scope>NUCLEOTIDE SEQUENCE</scope>
    <source>
        <strain evidence="2">RSW2</strain>
    </source>
</reference>
<gene>
    <name evidence="2" type="ORF">M3I01_006235</name>
</gene>
<dbReference type="EMBL" id="JAMZEG020000002">
    <property type="protein sequence ID" value="MDE8602523.1"/>
    <property type="molecule type" value="Genomic_DNA"/>
</dbReference>
<sequence>MKAPLSAHYAALMMPYGLWCYIVEVPMKLVRRDEVARLYGVSGSLLDELSPVE</sequence>
<dbReference type="Proteomes" id="UP001139522">
    <property type="component" value="Unassembled WGS sequence"/>
</dbReference>
<dbReference type="RefSeq" id="WP_255894859.1">
    <property type="nucleotide sequence ID" value="NZ_JAMZEG020000002.1"/>
</dbReference>
<keyword evidence="1" id="KW-0812">Transmembrane</keyword>
<name>A0ABT5WCH4_9GAMM</name>
<evidence type="ECO:0000313" key="3">
    <source>
        <dbReference type="Proteomes" id="UP001139522"/>
    </source>
</evidence>
<keyword evidence="1" id="KW-0472">Membrane</keyword>
<accession>A0ABT5WCH4</accession>
<evidence type="ECO:0000256" key="1">
    <source>
        <dbReference type="SAM" id="Phobius"/>
    </source>
</evidence>
<proteinExistence type="predicted"/>
<keyword evidence="3" id="KW-1185">Reference proteome</keyword>
<organism evidence="2 3">
    <name type="scientific">Marinomonas maritima</name>
    <dbReference type="NCBI Taxonomy" id="2940935"/>
    <lineage>
        <taxon>Bacteria</taxon>
        <taxon>Pseudomonadati</taxon>
        <taxon>Pseudomonadota</taxon>
        <taxon>Gammaproteobacteria</taxon>
        <taxon>Oceanospirillales</taxon>
        <taxon>Oceanospirillaceae</taxon>
        <taxon>Marinomonas</taxon>
    </lineage>
</organism>
<keyword evidence="1" id="KW-1133">Transmembrane helix</keyword>
<evidence type="ECO:0000313" key="2">
    <source>
        <dbReference type="EMBL" id="MDE8602523.1"/>
    </source>
</evidence>
<comment type="caution">
    <text evidence="2">The sequence shown here is derived from an EMBL/GenBank/DDBJ whole genome shotgun (WGS) entry which is preliminary data.</text>
</comment>
<protein>
    <submittedName>
        <fullName evidence="2">Uncharacterized protein</fullName>
    </submittedName>
</protein>